<dbReference type="Proteomes" id="UP000199062">
    <property type="component" value="Unassembled WGS sequence"/>
</dbReference>
<keyword evidence="2" id="KW-1185">Reference proteome</keyword>
<evidence type="ECO:0000313" key="2">
    <source>
        <dbReference type="Proteomes" id="UP000199062"/>
    </source>
</evidence>
<proteinExistence type="predicted"/>
<dbReference type="AlphaFoldDB" id="A0A1I6LWS5"/>
<evidence type="ECO:0000313" key="1">
    <source>
        <dbReference type="EMBL" id="SFS07855.1"/>
    </source>
</evidence>
<gene>
    <name evidence="1" type="ORF">SAMN05216559_3306</name>
</gene>
<name>A0A1I6LWS5_9EURY</name>
<sequence>MWRIETVGHLTFVACYQNSEASYRGETVVQQPSSRCPVRHSIQTVFRLTNSFIPISESSRP</sequence>
<organism evidence="1 2">
    <name type="scientific">Halomicrobium zhouii</name>
    <dbReference type="NCBI Taxonomy" id="767519"/>
    <lineage>
        <taxon>Archaea</taxon>
        <taxon>Methanobacteriati</taxon>
        <taxon>Methanobacteriota</taxon>
        <taxon>Stenosarchaea group</taxon>
        <taxon>Halobacteria</taxon>
        <taxon>Halobacteriales</taxon>
        <taxon>Haloarculaceae</taxon>
        <taxon>Halomicrobium</taxon>
    </lineage>
</organism>
<dbReference type="EMBL" id="FOZK01000003">
    <property type="protein sequence ID" value="SFS07855.1"/>
    <property type="molecule type" value="Genomic_DNA"/>
</dbReference>
<reference evidence="1 2" key="1">
    <citation type="submission" date="2016-10" db="EMBL/GenBank/DDBJ databases">
        <authorList>
            <person name="de Groot N.N."/>
        </authorList>
    </citation>
    <scope>NUCLEOTIDE SEQUENCE [LARGE SCALE GENOMIC DNA]</scope>
    <source>
        <strain evidence="1 2">CGMCC 1.10457</strain>
    </source>
</reference>
<protein>
    <submittedName>
        <fullName evidence="1">Uncharacterized protein</fullName>
    </submittedName>
</protein>
<accession>A0A1I6LWS5</accession>